<accession>M5ENP9</accession>
<sequence length="80" mass="9244">MPLYIRDDEVDALATKLQRETNAPSKTEAVRTALVNELERNRTKVPLRERIAKLQAEAAKIGLPNPDFDMKKFTDEMWED</sequence>
<evidence type="ECO:0000313" key="1">
    <source>
        <dbReference type="EMBL" id="CCV05962.1"/>
    </source>
</evidence>
<gene>
    <name evidence="1" type="ORF">MESS2_190031</name>
</gene>
<protein>
    <recommendedName>
        <fullName evidence="3">Histidinol dehydrogenase</fullName>
    </recommendedName>
</protein>
<dbReference type="EMBL" id="CAUM01000083">
    <property type="protein sequence ID" value="CCV05962.1"/>
    <property type="molecule type" value="Genomic_DNA"/>
</dbReference>
<dbReference type="STRING" id="1297569.MESS2_190031"/>
<organism evidence="1 2">
    <name type="scientific">Mesorhizobium metallidurans STM 2683</name>
    <dbReference type="NCBI Taxonomy" id="1297569"/>
    <lineage>
        <taxon>Bacteria</taxon>
        <taxon>Pseudomonadati</taxon>
        <taxon>Pseudomonadota</taxon>
        <taxon>Alphaproteobacteria</taxon>
        <taxon>Hyphomicrobiales</taxon>
        <taxon>Phyllobacteriaceae</taxon>
        <taxon>Mesorhizobium</taxon>
    </lineage>
</organism>
<comment type="caution">
    <text evidence="1">The sequence shown here is derived from an EMBL/GenBank/DDBJ whole genome shotgun (WGS) entry which is preliminary data.</text>
</comment>
<dbReference type="AlphaFoldDB" id="M5ENP9"/>
<dbReference type="OrthoDB" id="8301496at2"/>
<evidence type="ECO:0008006" key="3">
    <source>
        <dbReference type="Google" id="ProtNLM"/>
    </source>
</evidence>
<dbReference type="eggNOG" id="COG4423">
    <property type="taxonomic scope" value="Bacteria"/>
</dbReference>
<name>M5ENP9_9HYPH</name>
<keyword evidence="2" id="KW-1185">Reference proteome</keyword>
<dbReference type="Proteomes" id="UP000012062">
    <property type="component" value="Unassembled WGS sequence"/>
</dbReference>
<dbReference type="InterPro" id="IPR011660">
    <property type="entry name" value="VapB-like"/>
</dbReference>
<evidence type="ECO:0000313" key="2">
    <source>
        <dbReference type="Proteomes" id="UP000012062"/>
    </source>
</evidence>
<proteinExistence type="predicted"/>
<reference evidence="1 2" key="1">
    <citation type="submission" date="2013-02" db="EMBL/GenBank/DDBJ databases">
        <authorList>
            <person name="Genoscope - CEA"/>
        </authorList>
    </citation>
    <scope>NUCLEOTIDE SEQUENCE [LARGE SCALE GENOMIC DNA]</scope>
    <source>
        <strain evidence="1 2">STM 2683</strain>
    </source>
</reference>
<dbReference type="RefSeq" id="WP_008874903.1">
    <property type="nucleotide sequence ID" value="NZ_CAUM01000083.1"/>
</dbReference>
<dbReference type="Pfam" id="PF07704">
    <property type="entry name" value="PSK_trans_fac"/>
    <property type="match status" value="1"/>
</dbReference>